<accession>A0A942YM76</accession>
<evidence type="ECO:0008006" key="4">
    <source>
        <dbReference type="Google" id="ProtNLM"/>
    </source>
</evidence>
<keyword evidence="1" id="KW-1133">Transmembrane helix</keyword>
<keyword evidence="1" id="KW-0472">Membrane</keyword>
<keyword evidence="1" id="KW-0812">Transmembrane</keyword>
<protein>
    <recommendedName>
        <fullName evidence="4">DUF4367 domain-containing protein</fullName>
    </recommendedName>
</protein>
<organism evidence="2 3">
    <name type="scientific">Lederbergia citrisecunda</name>
    <dbReference type="NCBI Taxonomy" id="2833583"/>
    <lineage>
        <taxon>Bacteria</taxon>
        <taxon>Bacillati</taxon>
        <taxon>Bacillota</taxon>
        <taxon>Bacilli</taxon>
        <taxon>Bacillales</taxon>
        <taxon>Bacillaceae</taxon>
        <taxon>Lederbergia</taxon>
    </lineage>
</organism>
<keyword evidence="3" id="KW-1185">Reference proteome</keyword>
<sequence>MKLSYDKSLDQSLKNLNSQIVWKHERLELVHAKVISEIDRLPVKARRKKYFSIMSYGLAFSLMLLFSYNYLLHENFFMDESNTQTNLEKSAGAKQTKEQQMATNADYYEWKEIDGKRTLTFTEYGLKNSVIPLNAKEKIPSIISNPIVYADEIYGKGFVMQAFYHTVNHHFISIDNHFNEIGTANETVDYLLEAYGTEELQVANKRAVMSSTGIQIYIPTDTYIWYITGKTKEEIIALANLFNFED</sequence>
<proteinExistence type="predicted"/>
<gene>
    <name evidence="2" type="ORF">KHA93_21795</name>
</gene>
<feature type="transmembrane region" description="Helical" evidence="1">
    <location>
        <begin position="50"/>
        <end position="71"/>
    </location>
</feature>
<evidence type="ECO:0000256" key="1">
    <source>
        <dbReference type="SAM" id="Phobius"/>
    </source>
</evidence>
<comment type="caution">
    <text evidence="2">The sequence shown here is derived from an EMBL/GenBank/DDBJ whole genome shotgun (WGS) entry which is preliminary data.</text>
</comment>
<evidence type="ECO:0000313" key="3">
    <source>
        <dbReference type="Proteomes" id="UP000682713"/>
    </source>
</evidence>
<dbReference type="RefSeq" id="WP_213112641.1">
    <property type="nucleotide sequence ID" value="NZ_JAGYPJ010000001.1"/>
</dbReference>
<name>A0A942YM76_9BACI</name>
<dbReference type="EMBL" id="JAGYPJ010000001">
    <property type="protein sequence ID" value="MBS4202248.1"/>
    <property type="molecule type" value="Genomic_DNA"/>
</dbReference>
<reference evidence="2 3" key="1">
    <citation type="submission" date="2021-05" db="EMBL/GenBank/DDBJ databases">
        <title>Novel Bacillus species.</title>
        <authorList>
            <person name="Liu G."/>
        </authorList>
    </citation>
    <scope>NUCLEOTIDE SEQUENCE [LARGE SCALE GENOMIC DNA]</scope>
    <source>
        <strain evidence="2 3">FJAT-49732</strain>
    </source>
</reference>
<dbReference type="AlphaFoldDB" id="A0A942YM76"/>
<evidence type="ECO:0000313" key="2">
    <source>
        <dbReference type="EMBL" id="MBS4202248.1"/>
    </source>
</evidence>
<dbReference type="Proteomes" id="UP000682713">
    <property type="component" value="Unassembled WGS sequence"/>
</dbReference>